<name>A0A8J2ZIL2_9RHOB</name>
<dbReference type="PANTHER" id="PTHR24321:SF8">
    <property type="entry name" value="ESTRADIOL 17-BETA-DEHYDROGENASE 8-RELATED"/>
    <property type="match status" value="1"/>
</dbReference>
<comment type="caution">
    <text evidence="3">The sequence shown here is derived from an EMBL/GenBank/DDBJ whole genome shotgun (WGS) entry which is preliminary data.</text>
</comment>
<reference evidence="3" key="2">
    <citation type="submission" date="2020-09" db="EMBL/GenBank/DDBJ databases">
        <authorList>
            <person name="Sun Q."/>
            <person name="Zhou Y."/>
        </authorList>
    </citation>
    <scope>NUCLEOTIDE SEQUENCE</scope>
    <source>
        <strain evidence="3">CGMCC 1.15762</strain>
    </source>
</reference>
<dbReference type="SUPFAM" id="SSF51735">
    <property type="entry name" value="NAD(P)-binding Rossmann-fold domains"/>
    <property type="match status" value="1"/>
</dbReference>
<dbReference type="PANTHER" id="PTHR24321">
    <property type="entry name" value="DEHYDROGENASES, SHORT CHAIN"/>
    <property type="match status" value="1"/>
</dbReference>
<dbReference type="RefSeq" id="WP_188789426.1">
    <property type="nucleotide sequence ID" value="NZ_BMJV01000002.1"/>
</dbReference>
<comment type="similarity">
    <text evidence="1">Belongs to the short-chain dehydrogenases/reductases (SDR) family.</text>
</comment>
<dbReference type="NCBIfam" id="NF005559">
    <property type="entry name" value="PRK07231.1"/>
    <property type="match status" value="1"/>
</dbReference>
<organism evidence="3 4">
    <name type="scientific">Salipiger pallidus</name>
    <dbReference type="NCBI Taxonomy" id="1775170"/>
    <lineage>
        <taxon>Bacteria</taxon>
        <taxon>Pseudomonadati</taxon>
        <taxon>Pseudomonadota</taxon>
        <taxon>Alphaproteobacteria</taxon>
        <taxon>Rhodobacterales</taxon>
        <taxon>Roseobacteraceae</taxon>
        <taxon>Salipiger</taxon>
    </lineage>
</organism>
<dbReference type="PROSITE" id="PS00061">
    <property type="entry name" value="ADH_SHORT"/>
    <property type="match status" value="1"/>
</dbReference>
<dbReference type="PRINTS" id="PR00080">
    <property type="entry name" value="SDRFAMILY"/>
</dbReference>
<dbReference type="EMBL" id="BMJV01000002">
    <property type="protein sequence ID" value="GGG67490.1"/>
    <property type="molecule type" value="Genomic_DNA"/>
</dbReference>
<dbReference type="InterPro" id="IPR036291">
    <property type="entry name" value="NAD(P)-bd_dom_sf"/>
</dbReference>
<dbReference type="CDD" id="cd05233">
    <property type="entry name" value="SDR_c"/>
    <property type="match status" value="1"/>
</dbReference>
<dbReference type="AlphaFoldDB" id="A0A8J2ZIL2"/>
<dbReference type="GO" id="GO:0016491">
    <property type="term" value="F:oxidoreductase activity"/>
    <property type="evidence" value="ECO:0007669"/>
    <property type="project" value="UniProtKB-KW"/>
</dbReference>
<keyword evidence="4" id="KW-1185">Reference proteome</keyword>
<protein>
    <submittedName>
        <fullName evidence="3">Oxidoreductase</fullName>
    </submittedName>
</protein>
<dbReference type="Proteomes" id="UP000617145">
    <property type="component" value="Unassembled WGS sequence"/>
</dbReference>
<dbReference type="Pfam" id="PF13561">
    <property type="entry name" value="adh_short_C2"/>
    <property type="match status" value="1"/>
</dbReference>
<dbReference type="Gene3D" id="3.40.50.720">
    <property type="entry name" value="NAD(P)-binding Rossmann-like Domain"/>
    <property type="match status" value="1"/>
</dbReference>
<dbReference type="PRINTS" id="PR00081">
    <property type="entry name" value="GDHRDH"/>
</dbReference>
<evidence type="ECO:0000313" key="4">
    <source>
        <dbReference type="Proteomes" id="UP000617145"/>
    </source>
</evidence>
<dbReference type="InterPro" id="IPR020904">
    <property type="entry name" value="Sc_DH/Rdtase_CS"/>
</dbReference>
<gene>
    <name evidence="3" type="ORF">GCM10011415_13140</name>
</gene>
<evidence type="ECO:0000256" key="2">
    <source>
        <dbReference type="ARBA" id="ARBA00023002"/>
    </source>
</evidence>
<sequence>MPSRFEGKTAIVTGGASGIGAAIAQRLAEDGATVVVADLKLDAAQAQADKLPGAIALEVDTADEASVRKLIEETVARTGGLHLMVNNAGVGGQSAGAGDYDPDDWRKTIDINLNGVFYGVRYAIPEMKKAGGGAIVNMASILGSVGFAQSPAYVAAKHGVVGLTKSAALSSATDNIRINAVGPGFIATPLVENALDADTREALAQLHATKRLGKAEEVAALTAFLLSDEASFITGSYHLVDGGYTAQ</sequence>
<keyword evidence="2" id="KW-0560">Oxidoreductase</keyword>
<proteinExistence type="inferred from homology"/>
<evidence type="ECO:0000256" key="1">
    <source>
        <dbReference type="ARBA" id="ARBA00006484"/>
    </source>
</evidence>
<reference evidence="3" key="1">
    <citation type="journal article" date="2014" name="Int. J. Syst. Evol. Microbiol.">
        <title>Complete genome sequence of Corynebacterium casei LMG S-19264T (=DSM 44701T), isolated from a smear-ripened cheese.</title>
        <authorList>
            <consortium name="US DOE Joint Genome Institute (JGI-PGF)"/>
            <person name="Walter F."/>
            <person name="Albersmeier A."/>
            <person name="Kalinowski J."/>
            <person name="Ruckert C."/>
        </authorList>
    </citation>
    <scope>NUCLEOTIDE SEQUENCE</scope>
    <source>
        <strain evidence="3">CGMCC 1.15762</strain>
    </source>
</reference>
<evidence type="ECO:0000313" key="3">
    <source>
        <dbReference type="EMBL" id="GGG67490.1"/>
    </source>
</evidence>
<accession>A0A8J2ZIL2</accession>
<dbReference type="FunFam" id="3.40.50.720:FF:000084">
    <property type="entry name" value="Short-chain dehydrogenase reductase"/>
    <property type="match status" value="1"/>
</dbReference>
<dbReference type="InterPro" id="IPR002347">
    <property type="entry name" value="SDR_fam"/>
</dbReference>